<dbReference type="EMBL" id="CP002505">
    <property type="protein sequence ID" value="ADW75767.1"/>
    <property type="molecule type" value="Genomic_DNA"/>
</dbReference>
<sequence length="224" mass="24560" precursor="true">MKVSTGITVVAASLLLSACATTQSEKISAANGSTIGLYSGFASADMNNNRSPDVYLREVTPSYTAAGVGLNVLTSVLAGGIAVNTFSKENLKGSEIKTLPEPTKNYLTPRARPLITNWLQKNGNGYQYKNNLNIVAAQWLLVYKDLSSANSDYELRYTIKFYKKPEDANMFSAWVIAECTPTVVTAPLADWQANNYALVTKTTEKYMDSCLLELDNQLPRLLKH</sequence>
<evidence type="ECO:0000313" key="3">
    <source>
        <dbReference type="Proteomes" id="UP000007257"/>
    </source>
</evidence>
<feature type="chain" id="PRO_5002609092" description="Lipoprotein" evidence="1">
    <location>
        <begin position="23"/>
        <end position="224"/>
    </location>
</feature>
<keyword evidence="1" id="KW-0732">Signal</keyword>
<dbReference type="eggNOG" id="ENOG50331HN">
    <property type="taxonomic scope" value="Bacteria"/>
</dbReference>
<name>A0A0H3FEP9_RAHSY</name>
<protein>
    <recommendedName>
        <fullName evidence="4">Lipoprotein</fullName>
    </recommendedName>
</protein>
<proteinExistence type="predicted"/>
<dbReference type="HOGENOM" id="CLU_107106_0_0_6"/>
<accession>A0A0H3FEP9</accession>
<dbReference type="GeneID" id="95419534"/>
<gene>
    <name evidence="2" type="ordered locus">Rahaq_4179</name>
</gene>
<feature type="signal peptide" evidence="1">
    <location>
        <begin position="1"/>
        <end position="22"/>
    </location>
</feature>
<evidence type="ECO:0000313" key="2">
    <source>
        <dbReference type="EMBL" id="ADW75767.1"/>
    </source>
</evidence>
<dbReference type="RefSeq" id="WP_013577454.1">
    <property type="nucleotide sequence ID" value="NC_015061.1"/>
</dbReference>
<dbReference type="KEGG" id="rah:Rahaq_4179"/>
<evidence type="ECO:0000256" key="1">
    <source>
        <dbReference type="SAM" id="SignalP"/>
    </source>
</evidence>
<dbReference type="PROSITE" id="PS51257">
    <property type="entry name" value="PROKAR_LIPOPROTEIN"/>
    <property type="match status" value="1"/>
</dbReference>
<evidence type="ECO:0008006" key="4">
    <source>
        <dbReference type="Google" id="ProtNLM"/>
    </source>
</evidence>
<dbReference type="AlphaFoldDB" id="A0A0H3FEP9"/>
<organism evidence="2 3">
    <name type="scientific">Rahnella sp. (strain Y9602)</name>
    <dbReference type="NCBI Taxonomy" id="2703885"/>
    <lineage>
        <taxon>Bacteria</taxon>
        <taxon>Pseudomonadati</taxon>
        <taxon>Pseudomonadota</taxon>
        <taxon>Gammaproteobacteria</taxon>
        <taxon>Enterobacterales</taxon>
        <taxon>Yersiniaceae</taxon>
        <taxon>Rahnella</taxon>
    </lineage>
</organism>
<dbReference type="OrthoDB" id="6628715at2"/>
<dbReference type="Proteomes" id="UP000007257">
    <property type="component" value="Chromosome"/>
</dbReference>
<reference evidence="3" key="1">
    <citation type="submission" date="2011-01" db="EMBL/GenBank/DDBJ databases">
        <title>Complete sequence of chromosome of Rahnella sp. Y9602.</title>
        <authorList>
            <consortium name="US DOE Joint Genome Institute"/>
            <person name="Lucas S."/>
            <person name="Copeland A."/>
            <person name="Lapidus A."/>
            <person name="Cheng J.-F."/>
            <person name="Goodwin L."/>
            <person name="Pitluck S."/>
            <person name="Lu M."/>
            <person name="Detter J.C."/>
            <person name="Han C."/>
            <person name="Tapia R."/>
            <person name="Land M."/>
            <person name="Hauser L."/>
            <person name="Kyrpides N."/>
            <person name="Ivanova N."/>
            <person name="Ovchinnikova G."/>
            <person name="Pagani I."/>
            <person name="Sobecky P.A."/>
            <person name="Martinez R.J."/>
            <person name="Woyke T."/>
        </authorList>
    </citation>
    <scope>NUCLEOTIDE SEQUENCE [LARGE SCALE GENOMIC DNA]</scope>
    <source>
        <strain evidence="3">Y9602</strain>
    </source>
</reference>
<reference evidence="2 3" key="2">
    <citation type="journal article" date="2012" name="J. Bacteriol.">
        <title>Complete Genome Sequence of Rahnella sp. Strain Y9602, a Gammaproteobacterium Isolate from Metal- and Radionuclide-Contaminated Soil.</title>
        <authorList>
            <person name="Martinez R.J."/>
            <person name="Bruce D."/>
            <person name="Detter C."/>
            <person name="Goodwin L.A."/>
            <person name="Han J."/>
            <person name="Han C.S."/>
            <person name="Held B."/>
            <person name="Land M.L."/>
            <person name="Mikhailova N."/>
            <person name="Nolan M."/>
            <person name="Pennacchio L."/>
            <person name="Pitluck S."/>
            <person name="Tapia R."/>
            <person name="Woyke T."/>
            <person name="Sobecky P.A."/>
        </authorList>
    </citation>
    <scope>NUCLEOTIDE SEQUENCE [LARGE SCALE GENOMIC DNA]</scope>
    <source>
        <strain evidence="2 3">Y9602</strain>
    </source>
</reference>